<gene>
    <name evidence="6" type="ORF">NLU13_6586</name>
</gene>
<dbReference type="Gene3D" id="1.10.1200.10">
    <property type="entry name" value="ACP-like"/>
    <property type="match status" value="1"/>
</dbReference>
<feature type="region of interest" description="Disordered" evidence="4">
    <location>
        <begin position="539"/>
        <end position="562"/>
    </location>
</feature>
<dbReference type="Proteomes" id="UP001175261">
    <property type="component" value="Unassembled WGS sequence"/>
</dbReference>
<dbReference type="PROSITE" id="PS00455">
    <property type="entry name" value="AMP_BINDING"/>
    <property type="match status" value="1"/>
</dbReference>
<evidence type="ECO:0000256" key="3">
    <source>
        <dbReference type="ARBA" id="ARBA00022857"/>
    </source>
</evidence>
<dbReference type="InterPro" id="IPR000873">
    <property type="entry name" value="AMP-dep_synth/lig_dom"/>
</dbReference>
<dbReference type="InterPro" id="IPR009081">
    <property type="entry name" value="PP-bd_ACP"/>
</dbReference>
<evidence type="ECO:0000313" key="7">
    <source>
        <dbReference type="Proteomes" id="UP001175261"/>
    </source>
</evidence>
<dbReference type="InterPro" id="IPR013120">
    <property type="entry name" value="FAR_NAD-bd"/>
</dbReference>
<feature type="domain" description="Carrier" evidence="5">
    <location>
        <begin position="562"/>
        <end position="642"/>
    </location>
</feature>
<dbReference type="Pfam" id="PF07993">
    <property type="entry name" value="NAD_binding_4"/>
    <property type="match status" value="1"/>
</dbReference>
<dbReference type="Pfam" id="PF23562">
    <property type="entry name" value="AMP-binding_C_3"/>
    <property type="match status" value="1"/>
</dbReference>
<evidence type="ECO:0000256" key="1">
    <source>
        <dbReference type="ARBA" id="ARBA00022450"/>
    </source>
</evidence>
<dbReference type="SUPFAM" id="SSF56801">
    <property type="entry name" value="Acetyl-CoA synthetase-like"/>
    <property type="match status" value="1"/>
</dbReference>
<keyword evidence="3" id="KW-0521">NADP</keyword>
<dbReference type="AlphaFoldDB" id="A0AA39L7F6"/>
<keyword evidence="7" id="KW-1185">Reference proteome</keyword>
<dbReference type="PANTHER" id="PTHR43439:SF2">
    <property type="entry name" value="ENZYME, PUTATIVE (JCVI)-RELATED"/>
    <property type="match status" value="1"/>
</dbReference>
<evidence type="ECO:0000259" key="5">
    <source>
        <dbReference type="PROSITE" id="PS50075"/>
    </source>
</evidence>
<evidence type="ECO:0000313" key="6">
    <source>
        <dbReference type="EMBL" id="KAK0386750.1"/>
    </source>
</evidence>
<dbReference type="InterPro" id="IPR036291">
    <property type="entry name" value="NAD(P)-bd_dom_sf"/>
</dbReference>
<organism evidence="6 7">
    <name type="scientific">Sarocladium strictum</name>
    <name type="common">Black bundle disease fungus</name>
    <name type="synonym">Acremonium strictum</name>
    <dbReference type="NCBI Taxonomy" id="5046"/>
    <lineage>
        <taxon>Eukaryota</taxon>
        <taxon>Fungi</taxon>
        <taxon>Dikarya</taxon>
        <taxon>Ascomycota</taxon>
        <taxon>Pezizomycotina</taxon>
        <taxon>Sordariomycetes</taxon>
        <taxon>Hypocreomycetidae</taxon>
        <taxon>Hypocreales</taxon>
        <taxon>Sarocladiaceae</taxon>
        <taxon>Sarocladium</taxon>
    </lineage>
</organism>
<dbReference type="PROSITE" id="PS50075">
    <property type="entry name" value="CARRIER"/>
    <property type="match status" value="1"/>
</dbReference>
<dbReference type="InterPro" id="IPR051414">
    <property type="entry name" value="Adenylate-forming_Reductase"/>
</dbReference>
<comment type="caution">
    <text evidence="6">The sequence shown here is derived from an EMBL/GenBank/DDBJ whole genome shotgun (WGS) entry which is preliminary data.</text>
</comment>
<dbReference type="InterPro" id="IPR020845">
    <property type="entry name" value="AMP-binding_CS"/>
</dbReference>
<dbReference type="Pfam" id="PF00550">
    <property type="entry name" value="PP-binding"/>
    <property type="match status" value="1"/>
</dbReference>
<name>A0AA39L7F6_SARSR</name>
<dbReference type="SUPFAM" id="SSF51735">
    <property type="entry name" value="NAD(P)-binding Rossmann-fold domains"/>
    <property type="match status" value="1"/>
</dbReference>
<proteinExistence type="predicted"/>
<dbReference type="PANTHER" id="PTHR43439">
    <property type="entry name" value="PHENYLACETATE-COENZYME A LIGASE"/>
    <property type="match status" value="1"/>
</dbReference>
<keyword evidence="1" id="KW-0596">Phosphopantetheine</keyword>
<protein>
    <recommendedName>
        <fullName evidence="5">Carrier domain-containing protein</fullName>
    </recommendedName>
</protein>
<dbReference type="Pfam" id="PF00501">
    <property type="entry name" value="AMP-binding"/>
    <property type="match status" value="1"/>
</dbReference>
<dbReference type="InterPro" id="IPR036736">
    <property type="entry name" value="ACP-like_sf"/>
</dbReference>
<dbReference type="InterPro" id="IPR042099">
    <property type="entry name" value="ANL_N_sf"/>
</dbReference>
<keyword evidence="2" id="KW-0597">Phosphoprotein</keyword>
<dbReference type="Gene3D" id="3.40.50.12780">
    <property type="entry name" value="N-terminal domain of ligase-like"/>
    <property type="match status" value="1"/>
</dbReference>
<evidence type="ECO:0000256" key="4">
    <source>
        <dbReference type="SAM" id="MobiDB-lite"/>
    </source>
</evidence>
<dbReference type="SUPFAM" id="SSF47336">
    <property type="entry name" value="ACP-like"/>
    <property type="match status" value="1"/>
</dbReference>
<dbReference type="Gene3D" id="3.40.50.720">
    <property type="entry name" value="NAD(P)-binding Rossmann-like Domain"/>
    <property type="match status" value="1"/>
</dbReference>
<accession>A0AA39L7F6</accession>
<evidence type="ECO:0000256" key="2">
    <source>
        <dbReference type="ARBA" id="ARBA00022553"/>
    </source>
</evidence>
<reference evidence="6" key="1">
    <citation type="submission" date="2022-10" db="EMBL/GenBank/DDBJ databases">
        <title>Determination and structural analysis of whole genome sequence of Sarocladium strictum F4-1.</title>
        <authorList>
            <person name="Hu L."/>
            <person name="Jiang Y."/>
        </authorList>
    </citation>
    <scope>NUCLEOTIDE SEQUENCE</scope>
    <source>
        <strain evidence="6">F4-1</strain>
    </source>
</reference>
<sequence length="1043" mass="113908">MAVISSSTDGAHVQHPIHLLEQRARNGHVRPFAVIPKSKNLSEGFTEVTYEILANAVNRACWWLEDVTGGPKPGTRFSWSGPNDLRYILLLLAAMKCRYQILLPSPRNSEEYQRAIFDAAGVKFALGTKATLARLRAPLDGLSIELVEGLTLEQLLSAEPVPAYPFDFTFDQVKQETPLILHTSGSTGPPKPIPLPLEGLTTIALTDLVPGPRERKMQALLEHNRLFCGFPPFHAAGCLTYGMYPILCDFSVVWGPSDRPLNAALAEEAIKVSGAECTLLPPSVLEDMAKTPSGLSLLSTLKFAVYGGGPLHPDIGPKIANVTRLHTLWGSTETLLVPVLIPDGEEWNYIELDPQVGYTFEHVQENLYQFNIKRVPEFVDVQPVFLMMPDIDEWSTGDLVSPHPTKPNLWSVIGRMDDLIVLSSGEKFNPAPGEAVIRTSPLVSTCILVGRARPQAILLVERNAETTKDMTTQQVKDALWPVVEEMNKIMATQGQVTPDHILVAPLGTEFPRTPKGTVRRKQTEEMFERDLDEVSALKRTGGREHTRNGHGHSNGNGHVDEDQPTDIAQAVRRAVYHVCRISDIGDDEDLFEYGLDSIQAQQISAALGKISDLWPEDSTTGTGIIYSKPTIRGLIETVAPDNGQQNGDGGNDMEALIGKYTSDLPQPLASDEPAYGMTVAITGSTGNLGCNMLNDLIRHPDVTEIICLNRAAGGKEAQDAAFSRSKLTQEPLGDTVVSHFKVDLSDNFLGLTPIQYATLQRKVDVLIHNAWQLDFLRTVKAFEKTHIAGVRRLVDLAASSHRDMRIVFISSIGTIGGTDPKVMQAVPEEILGPKVVPGGNGYSQSKYVSEKILVEAAATSKVKSAIVRVGQIAGPIGDAKGTWSTTDWFPRMMASAKIIRSLPDSLGIGNAVDWVPVNTVSQVVTDIVDATKKTEAELNVFHINNPHTIPWSELAPEVARSMGKDVRLISLKEWIAELRSAIQEKGAGVLPVEGLLPWLEGICDVGETATLAVDKTVSLSPALAAPGRVQVPWIERWMQDWVL</sequence>
<dbReference type="EMBL" id="JAPDFR010000005">
    <property type="protein sequence ID" value="KAK0386750.1"/>
    <property type="molecule type" value="Genomic_DNA"/>
</dbReference>